<dbReference type="InterPro" id="IPR039737">
    <property type="entry name" value="INPP5A"/>
</dbReference>
<evidence type="ECO:0000313" key="2">
    <source>
        <dbReference type="EMBL" id="VDM92937.1"/>
    </source>
</evidence>
<dbReference type="GO" id="GO:0004445">
    <property type="term" value="F:inositol-polyphosphate 5-phosphatase activity"/>
    <property type="evidence" value="ECO:0007669"/>
    <property type="project" value="InterPro"/>
</dbReference>
<keyword evidence="1" id="KW-0378">Hydrolase</keyword>
<accession>A0A3P7K8H6</accession>
<dbReference type="STRING" id="42156.A0A3P7K8H6"/>
<dbReference type="AlphaFoldDB" id="A0A3P7K8H6"/>
<keyword evidence="3" id="KW-1185">Reference proteome</keyword>
<dbReference type="Proteomes" id="UP000277928">
    <property type="component" value="Unassembled WGS sequence"/>
</dbReference>
<protein>
    <submittedName>
        <fullName evidence="2">Uncharacterized protein</fullName>
    </submittedName>
</protein>
<proteinExistence type="predicted"/>
<dbReference type="EMBL" id="UYRX01002225">
    <property type="protein sequence ID" value="VDM92937.1"/>
    <property type="molecule type" value="Genomic_DNA"/>
</dbReference>
<dbReference type="PANTHER" id="PTHR12997">
    <property type="entry name" value="TYPE I INOSITOL-1,4,5-TRISPHOSPHATE 5-PHOSPHATASE"/>
    <property type="match status" value="1"/>
</dbReference>
<evidence type="ECO:0000256" key="1">
    <source>
        <dbReference type="ARBA" id="ARBA00022801"/>
    </source>
</evidence>
<reference evidence="2 3" key="1">
    <citation type="submission" date="2018-08" db="EMBL/GenBank/DDBJ databases">
        <authorList>
            <person name="Laetsch R D."/>
            <person name="Stevens L."/>
            <person name="Kumar S."/>
            <person name="Blaxter L. M."/>
        </authorList>
    </citation>
    <scope>NUCLEOTIDE SEQUENCE [LARGE SCALE GENOMIC DNA]</scope>
</reference>
<dbReference type="PANTHER" id="PTHR12997:SF2">
    <property type="entry name" value="INOSITOL POLYPHOSPHATE-5-PHOSPHATASE A"/>
    <property type="match status" value="1"/>
</dbReference>
<dbReference type="OMA" id="WALRWAG"/>
<dbReference type="OrthoDB" id="5780965at2759"/>
<organism evidence="2 3">
    <name type="scientific">Litomosoides sigmodontis</name>
    <name type="common">Filarial nematode worm</name>
    <dbReference type="NCBI Taxonomy" id="42156"/>
    <lineage>
        <taxon>Eukaryota</taxon>
        <taxon>Metazoa</taxon>
        <taxon>Ecdysozoa</taxon>
        <taxon>Nematoda</taxon>
        <taxon>Chromadorea</taxon>
        <taxon>Rhabditida</taxon>
        <taxon>Spirurina</taxon>
        <taxon>Spiruromorpha</taxon>
        <taxon>Filarioidea</taxon>
        <taxon>Onchocercidae</taxon>
        <taxon>Litomosoides</taxon>
    </lineage>
</organism>
<name>A0A3P7K8H6_LITSI</name>
<gene>
    <name evidence="2" type="ORF">NLS_LOCUS9984</name>
</gene>
<evidence type="ECO:0000313" key="3">
    <source>
        <dbReference type="Proteomes" id="UP000277928"/>
    </source>
</evidence>
<sequence length="149" mass="17313">MLRMMTEDVRQVVKESDAQFIAVHMQEVGGKNSEGCVGQVPAFLDRVAASMHEIGYSTGRAYLDLEALGSIFFINDITLPRIQQYDFIAKQFVKLEKVFESYDHGLLKCRMLRKAKFPKDFWPTVKWSRKGYMHCRFCIDQTSLIYFPI</sequence>